<dbReference type="AlphaFoldDB" id="A0AAN6WKL4"/>
<evidence type="ECO:0000313" key="2">
    <source>
        <dbReference type="EMBL" id="KAK4183769.1"/>
    </source>
</evidence>
<reference evidence="2" key="1">
    <citation type="journal article" date="2023" name="Mol. Phylogenet. Evol.">
        <title>Genome-scale phylogeny and comparative genomics of the fungal order Sordariales.</title>
        <authorList>
            <person name="Hensen N."/>
            <person name="Bonometti L."/>
            <person name="Westerberg I."/>
            <person name="Brannstrom I.O."/>
            <person name="Guillou S."/>
            <person name="Cros-Aarteil S."/>
            <person name="Calhoun S."/>
            <person name="Haridas S."/>
            <person name="Kuo A."/>
            <person name="Mondo S."/>
            <person name="Pangilinan J."/>
            <person name="Riley R."/>
            <person name="LaButti K."/>
            <person name="Andreopoulos B."/>
            <person name="Lipzen A."/>
            <person name="Chen C."/>
            <person name="Yan M."/>
            <person name="Daum C."/>
            <person name="Ng V."/>
            <person name="Clum A."/>
            <person name="Steindorff A."/>
            <person name="Ohm R.A."/>
            <person name="Martin F."/>
            <person name="Silar P."/>
            <person name="Natvig D.O."/>
            <person name="Lalanne C."/>
            <person name="Gautier V."/>
            <person name="Ament-Velasquez S.L."/>
            <person name="Kruys A."/>
            <person name="Hutchinson M.I."/>
            <person name="Powell A.J."/>
            <person name="Barry K."/>
            <person name="Miller A.N."/>
            <person name="Grigoriev I.V."/>
            <person name="Debuchy R."/>
            <person name="Gladieux P."/>
            <person name="Hiltunen Thoren M."/>
            <person name="Johannesson H."/>
        </authorList>
    </citation>
    <scope>NUCLEOTIDE SEQUENCE</scope>
    <source>
        <strain evidence="2">PSN309</strain>
    </source>
</reference>
<organism evidence="2 3">
    <name type="scientific">Podospora australis</name>
    <dbReference type="NCBI Taxonomy" id="1536484"/>
    <lineage>
        <taxon>Eukaryota</taxon>
        <taxon>Fungi</taxon>
        <taxon>Dikarya</taxon>
        <taxon>Ascomycota</taxon>
        <taxon>Pezizomycotina</taxon>
        <taxon>Sordariomycetes</taxon>
        <taxon>Sordariomycetidae</taxon>
        <taxon>Sordariales</taxon>
        <taxon>Podosporaceae</taxon>
        <taxon>Podospora</taxon>
    </lineage>
</organism>
<feature type="region of interest" description="Disordered" evidence="1">
    <location>
        <begin position="173"/>
        <end position="193"/>
    </location>
</feature>
<protein>
    <submittedName>
        <fullName evidence="2">Uncharacterized protein</fullName>
    </submittedName>
</protein>
<reference evidence="2" key="2">
    <citation type="submission" date="2023-05" db="EMBL/GenBank/DDBJ databases">
        <authorList>
            <consortium name="Lawrence Berkeley National Laboratory"/>
            <person name="Steindorff A."/>
            <person name="Hensen N."/>
            <person name="Bonometti L."/>
            <person name="Westerberg I."/>
            <person name="Brannstrom I.O."/>
            <person name="Guillou S."/>
            <person name="Cros-Aarteil S."/>
            <person name="Calhoun S."/>
            <person name="Haridas S."/>
            <person name="Kuo A."/>
            <person name="Mondo S."/>
            <person name="Pangilinan J."/>
            <person name="Riley R."/>
            <person name="Labutti K."/>
            <person name="Andreopoulos B."/>
            <person name="Lipzen A."/>
            <person name="Chen C."/>
            <person name="Yanf M."/>
            <person name="Daum C."/>
            <person name="Ng V."/>
            <person name="Clum A."/>
            <person name="Ohm R."/>
            <person name="Martin F."/>
            <person name="Silar P."/>
            <person name="Natvig D."/>
            <person name="Lalanne C."/>
            <person name="Gautier V."/>
            <person name="Ament-Velasquez S.L."/>
            <person name="Kruys A."/>
            <person name="Hutchinson M.I."/>
            <person name="Powell A.J."/>
            <person name="Barry K."/>
            <person name="Miller A.N."/>
            <person name="Grigoriev I.V."/>
            <person name="Debuchy R."/>
            <person name="Gladieux P."/>
            <person name="Thoren M.H."/>
            <person name="Johannesson H."/>
        </authorList>
    </citation>
    <scope>NUCLEOTIDE SEQUENCE</scope>
    <source>
        <strain evidence="2">PSN309</strain>
    </source>
</reference>
<feature type="region of interest" description="Disordered" evidence="1">
    <location>
        <begin position="258"/>
        <end position="280"/>
    </location>
</feature>
<name>A0AAN6WKL4_9PEZI</name>
<comment type="caution">
    <text evidence="2">The sequence shown here is derived from an EMBL/GenBank/DDBJ whole genome shotgun (WGS) entry which is preliminary data.</text>
</comment>
<keyword evidence="3" id="KW-1185">Reference proteome</keyword>
<dbReference type="Proteomes" id="UP001302126">
    <property type="component" value="Unassembled WGS sequence"/>
</dbReference>
<gene>
    <name evidence="2" type="ORF">QBC35DRAFT_85576</name>
</gene>
<evidence type="ECO:0000256" key="1">
    <source>
        <dbReference type="SAM" id="MobiDB-lite"/>
    </source>
</evidence>
<evidence type="ECO:0000313" key="3">
    <source>
        <dbReference type="Proteomes" id="UP001302126"/>
    </source>
</evidence>
<dbReference type="EMBL" id="MU864525">
    <property type="protein sequence ID" value="KAK4183769.1"/>
    <property type="molecule type" value="Genomic_DNA"/>
</dbReference>
<sequence>MHVGYPQGDVAVREKREQQLQTTKQSKKTTDRSQSTQDKTLVVQYEGKKTTRITGKSGGFSLGPAGGRAPPALHRGGDAQIGRRGRGNGSPAKRCCWVLAWFHSFGRVFRHNSEEPASRRADKAALVPRRPFKTAMCRNHSILLLPPDPPKSRVFSTLHLVCAYVHVLTDHQRTSTQHQHPHPPATCSSPQDPATWVSMVPSATNTSSTLLLSHVSHLKSITHQTTTEAPARIRSFFSFFFSLLFTPSPAIPTTFRAAANARQGRSSGPGRLPNGREPLA</sequence>
<feature type="region of interest" description="Disordered" evidence="1">
    <location>
        <begin position="1"/>
        <end position="90"/>
    </location>
</feature>
<accession>A0AAN6WKL4</accession>
<feature type="compositionally biased region" description="Gly residues" evidence="1">
    <location>
        <begin position="56"/>
        <end position="66"/>
    </location>
</feature>
<proteinExistence type="predicted"/>